<keyword evidence="5 8" id="KW-0812">Transmembrane</keyword>
<gene>
    <name evidence="10" type="ORF">GCM10008955_09690</name>
</gene>
<evidence type="ECO:0000256" key="3">
    <source>
        <dbReference type="ARBA" id="ARBA00022448"/>
    </source>
</evidence>
<reference evidence="11" key="1">
    <citation type="journal article" date="2019" name="Int. J. Syst. Evol. Microbiol.">
        <title>The Global Catalogue of Microorganisms (GCM) 10K type strain sequencing project: providing services to taxonomists for standard genome sequencing and annotation.</title>
        <authorList>
            <consortium name="The Broad Institute Genomics Platform"/>
            <consortium name="The Broad Institute Genome Sequencing Center for Infectious Disease"/>
            <person name="Wu L."/>
            <person name="Ma J."/>
        </authorList>
    </citation>
    <scope>NUCLEOTIDE SEQUENCE [LARGE SCALE GENOMIC DNA]</scope>
    <source>
        <strain evidence="11">JCM 30331</strain>
    </source>
</reference>
<evidence type="ECO:0000256" key="2">
    <source>
        <dbReference type="ARBA" id="ARBA00008034"/>
    </source>
</evidence>
<evidence type="ECO:0000313" key="11">
    <source>
        <dbReference type="Proteomes" id="UP000647587"/>
    </source>
</evidence>
<name>A0ABQ2EP86_9DEIO</name>
<dbReference type="SUPFAM" id="SSF81345">
    <property type="entry name" value="ABC transporter involved in vitamin B12 uptake, BtuC"/>
    <property type="match status" value="1"/>
</dbReference>
<dbReference type="PANTHER" id="PTHR30477:SF3">
    <property type="entry name" value="METAL TRANSPORT SYSTEM MEMBRANE PROTEIN CT_069-RELATED"/>
    <property type="match status" value="1"/>
</dbReference>
<evidence type="ECO:0000256" key="8">
    <source>
        <dbReference type="RuleBase" id="RU003943"/>
    </source>
</evidence>
<keyword evidence="7 9" id="KW-0472">Membrane</keyword>
<proteinExistence type="inferred from homology"/>
<feature type="transmembrane region" description="Helical" evidence="9">
    <location>
        <begin position="39"/>
        <end position="58"/>
    </location>
</feature>
<evidence type="ECO:0000256" key="4">
    <source>
        <dbReference type="ARBA" id="ARBA00022475"/>
    </source>
</evidence>
<evidence type="ECO:0000313" key="10">
    <source>
        <dbReference type="EMBL" id="GGK18330.1"/>
    </source>
</evidence>
<evidence type="ECO:0000256" key="5">
    <source>
        <dbReference type="ARBA" id="ARBA00022692"/>
    </source>
</evidence>
<keyword evidence="11" id="KW-1185">Reference proteome</keyword>
<protein>
    <submittedName>
        <fullName evidence="10">Uncharacterized protein</fullName>
    </submittedName>
</protein>
<dbReference type="Pfam" id="PF00950">
    <property type="entry name" value="ABC-3"/>
    <property type="match status" value="1"/>
</dbReference>
<sequence length="123" mass="13062">MAALAGIGLGTVFVLFKEFKLLSFDPTYAATLGYPTGRLGALLTSLAVVAVMIGLQTVGSVQLLERSGRVMADAAIGVVFPLLFSLYFRDVHLDLDAVLYGEIAYAPLNTLMLGGARFPSRCC</sequence>
<keyword evidence="6 9" id="KW-1133">Transmembrane helix</keyword>
<dbReference type="PANTHER" id="PTHR30477">
    <property type="entry name" value="ABC-TRANSPORTER METAL-BINDING PROTEIN"/>
    <property type="match status" value="1"/>
</dbReference>
<dbReference type="Proteomes" id="UP000647587">
    <property type="component" value="Unassembled WGS sequence"/>
</dbReference>
<dbReference type="InterPro" id="IPR001626">
    <property type="entry name" value="ABC_TroCD"/>
</dbReference>
<comment type="similarity">
    <text evidence="2 8">Belongs to the ABC-3 integral membrane protein family.</text>
</comment>
<evidence type="ECO:0000256" key="9">
    <source>
        <dbReference type="SAM" id="Phobius"/>
    </source>
</evidence>
<evidence type="ECO:0000256" key="7">
    <source>
        <dbReference type="ARBA" id="ARBA00023136"/>
    </source>
</evidence>
<organism evidence="10 11">
    <name type="scientific">Deinococcus malanensis</name>
    <dbReference type="NCBI Taxonomy" id="1706855"/>
    <lineage>
        <taxon>Bacteria</taxon>
        <taxon>Thermotogati</taxon>
        <taxon>Deinococcota</taxon>
        <taxon>Deinococci</taxon>
        <taxon>Deinococcales</taxon>
        <taxon>Deinococcaceae</taxon>
        <taxon>Deinococcus</taxon>
    </lineage>
</organism>
<comment type="subcellular location">
    <subcellularLocation>
        <location evidence="1 8">Cell membrane</location>
        <topology evidence="1 8">Multi-pass membrane protein</topology>
    </subcellularLocation>
</comment>
<accession>A0ABQ2EP86</accession>
<keyword evidence="4" id="KW-1003">Cell membrane</keyword>
<keyword evidence="3 8" id="KW-0813">Transport</keyword>
<comment type="caution">
    <text evidence="10">The sequence shown here is derived from an EMBL/GenBank/DDBJ whole genome shotgun (WGS) entry which is preliminary data.</text>
</comment>
<evidence type="ECO:0000256" key="1">
    <source>
        <dbReference type="ARBA" id="ARBA00004651"/>
    </source>
</evidence>
<dbReference type="Gene3D" id="1.10.3470.10">
    <property type="entry name" value="ABC transporter involved in vitamin B12 uptake, BtuC"/>
    <property type="match status" value="1"/>
</dbReference>
<dbReference type="InterPro" id="IPR037294">
    <property type="entry name" value="ABC_BtuC-like"/>
</dbReference>
<dbReference type="EMBL" id="BMPP01000003">
    <property type="protein sequence ID" value="GGK18330.1"/>
    <property type="molecule type" value="Genomic_DNA"/>
</dbReference>
<evidence type="ECO:0000256" key="6">
    <source>
        <dbReference type="ARBA" id="ARBA00022989"/>
    </source>
</evidence>